<evidence type="ECO:0000256" key="9">
    <source>
        <dbReference type="ARBA" id="ARBA00023310"/>
    </source>
</evidence>
<evidence type="ECO:0000256" key="2">
    <source>
        <dbReference type="ARBA" id="ARBA00004525"/>
    </source>
</evidence>
<keyword evidence="5" id="KW-0375">Hydrogen ion transport</keyword>
<dbReference type="InterPro" id="IPR000131">
    <property type="entry name" value="ATP_synth_F1_gsu"/>
</dbReference>
<evidence type="ECO:0000256" key="5">
    <source>
        <dbReference type="ARBA" id="ARBA00022781"/>
    </source>
</evidence>
<comment type="subcellular location">
    <subcellularLocation>
        <location evidence="2">Plastid</location>
        <location evidence="2">Chloroplast thylakoid membrane</location>
        <topology evidence="2">Peripheral membrane protein</topology>
    </subcellularLocation>
</comment>
<dbReference type="PANTHER" id="PTHR11693">
    <property type="entry name" value="ATP SYNTHASE GAMMA CHAIN"/>
    <property type="match status" value="1"/>
</dbReference>
<comment type="similarity">
    <text evidence="3">Belongs to the ATPase gamma chain family.</text>
</comment>
<evidence type="ECO:0000256" key="7">
    <source>
        <dbReference type="ARBA" id="ARBA00023136"/>
    </source>
</evidence>
<dbReference type="SUPFAM" id="SSF52943">
    <property type="entry name" value="ATP synthase (F1-ATPase), gamma subunit"/>
    <property type="match status" value="1"/>
</dbReference>
<dbReference type="Pfam" id="PF00231">
    <property type="entry name" value="ATP-synt"/>
    <property type="match status" value="1"/>
</dbReference>
<dbReference type="PROSITE" id="PS00153">
    <property type="entry name" value="ATPASE_GAMMA"/>
    <property type="match status" value="1"/>
</dbReference>
<dbReference type="NCBIfam" id="TIGR01146">
    <property type="entry name" value="ATPsyn_F1gamma"/>
    <property type="match status" value="1"/>
</dbReference>
<reference evidence="11 12" key="1">
    <citation type="submission" date="2022-07" db="EMBL/GenBank/DDBJ databases">
        <title>Genome-wide signatures of adaptation to extreme environments.</title>
        <authorList>
            <person name="Cho C.H."/>
            <person name="Yoon H.S."/>
        </authorList>
    </citation>
    <scope>NUCLEOTIDE SEQUENCE [LARGE SCALE GENOMIC DNA]</scope>
    <source>
        <strain evidence="11 12">DBV 063 E5</strain>
    </source>
</reference>
<protein>
    <recommendedName>
        <fullName evidence="10">F-ATPase gamma subunit</fullName>
    </recommendedName>
</protein>
<comment type="caution">
    <text evidence="11">The sequence shown here is derived from an EMBL/GenBank/DDBJ whole genome shotgun (WGS) entry which is preliminary data.</text>
</comment>
<name>A0AAV9IX56_CYACA</name>
<evidence type="ECO:0000256" key="4">
    <source>
        <dbReference type="ARBA" id="ARBA00022448"/>
    </source>
</evidence>
<evidence type="ECO:0000313" key="11">
    <source>
        <dbReference type="EMBL" id="KAK4536915.1"/>
    </source>
</evidence>
<evidence type="ECO:0000256" key="1">
    <source>
        <dbReference type="ARBA" id="ARBA00003456"/>
    </source>
</evidence>
<proteinExistence type="inferred from homology"/>
<dbReference type="CDD" id="cd12151">
    <property type="entry name" value="F1-ATPase_gamma"/>
    <property type="match status" value="1"/>
</dbReference>
<dbReference type="GO" id="GO:0009535">
    <property type="term" value="C:chloroplast thylakoid membrane"/>
    <property type="evidence" value="ECO:0007669"/>
    <property type="project" value="UniProtKB-SubCell"/>
</dbReference>
<evidence type="ECO:0000256" key="3">
    <source>
        <dbReference type="ARBA" id="ARBA00007681"/>
    </source>
</evidence>
<keyword evidence="7" id="KW-0472">Membrane</keyword>
<evidence type="ECO:0000313" key="12">
    <source>
        <dbReference type="Proteomes" id="UP001301350"/>
    </source>
</evidence>
<dbReference type="Proteomes" id="UP001301350">
    <property type="component" value="Unassembled WGS sequence"/>
</dbReference>
<evidence type="ECO:0000256" key="6">
    <source>
        <dbReference type="ARBA" id="ARBA00023065"/>
    </source>
</evidence>
<keyword evidence="12" id="KW-1185">Reference proteome</keyword>
<dbReference type="PRINTS" id="PR00126">
    <property type="entry name" value="ATPASEGAMMA"/>
</dbReference>
<keyword evidence="9" id="KW-0066">ATP synthesis</keyword>
<dbReference type="GO" id="GO:0046933">
    <property type="term" value="F:proton-transporting ATP synthase activity, rotational mechanism"/>
    <property type="evidence" value="ECO:0007669"/>
    <property type="project" value="InterPro"/>
</dbReference>
<evidence type="ECO:0000256" key="8">
    <source>
        <dbReference type="ARBA" id="ARBA00023196"/>
    </source>
</evidence>
<organism evidence="11 12">
    <name type="scientific">Cyanidium caldarium</name>
    <name type="common">Red alga</name>
    <dbReference type="NCBI Taxonomy" id="2771"/>
    <lineage>
        <taxon>Eukaryota</taxon>
        <taxon>Rhodophyta</taxon>
        <taxon>Bangiophyceae</taxon>
        <taxon>Cyanidiales</taxon>
        <taxon>Cyanidiaceae</taxon>
        <taxon>Cyanidium</taxon>
    </lineage>
</organism>
<dbReference type="PANTHER" id="PTHR11693:SF41">
    <property type="entry name" value="ATP SYNTHASE GAMMA CHAIN, CHLOROPLASTIC"/>
    <property type="match status" value="1"/>
</dbReference>
<evidence type="ECO:0000256" key="10">
    <source>
        <dbReference type="ARBA" id="ARBA00031066"/>
    </source>
</evidence>
<keyword evidence="4" id="KW-0813">Transport</keyword>
<comment type="function">
    <text evidence="1">Produces ATP from ADP in the presence of a proton gradient across the membrane. The gamma chain is believed to be important in regulating ATPase activity and the flow of protons through the CF(0) complex.</text>
</comment>
<dbReference type="EMBL" id="JANCYW010000010">
    <property type="protein sequence ID" value="KAK4536915.1"/>
    <property type="molecule type" value="Genomic_DNA"/>
</dbReference>
<dbReference type="NCBIfam" id="NF004145">
    <property type="entry name" value="PRK05621.1-2"/>
    <property type="match status" value="1"/>
</dbReference>
<dbReference type="InterPro" id="IPR035968">
    <property type="entry name" value="ATP_synth_F1_ATPase_gsu"/>
</dbReference>
<dbReference type="FunFam" id="1.10.287.80:FF:000003">
    <property type="entry name" value="ATP synthase gamma chain, chloroplastic"/>
    <property type="match status" value="1"/>
</dbReference>
<keyword evidence="8" id="KW-0139">CF(1)</keyword>
<gene>
    <name evidence="11" type="ORF">CDCA_CDCA10G2940</name>
</gene>
<accession>A0AAV9IX56</accession>
<keyword evidence="6" id="KW-0406">Ion transport</keyword>
<dbReference type="AlphaFoldDB" id="A0AAV9IX56"/>
<dbReference type="Gene3D" id="3.40.1380.10">
    <property type="match status" value="1"/>
</dbReference>
<dbReference type="GO" id="GO:0045259">
    <property type="term" value="C:proton-transporting ATP synthase complex"/>
    <property type="evidence" value="ECO:0007669"/>
    <property type="project" value="UniProtKB-KW"/>
</dbReference>
<dbReference type="Gene3D" id="1.10.287.80">
    <property type="entry name" value="ATP synthase, gamma subunit, helix hairpin domain"/>
    <property type="match status" value="2"/>
</dbReference>
<dbReference type="InterPro" id="IPR023632">
    <property type="entry name" value="ATP_synth_F1_gsu_CS"/>
</dbReference>
<sequence length="373" mass="40855">MTATAFVTSFSGLRASRRVGAFTPALPGERADGVAWRVGGVPLAAGGGGLGSLVMNAKTAPLRQRLRVVKSTQKITEAMRLVSAAKVRRAQDAVLRTRPFSEELQKVLGSLLHRMNTADYLDLPMLKQRPIRKVLLVAISGDRGLCGAYNTSMIKRLQSRIHELTEQGLDYDLVLIGNKLIQWAKRRELSVRRSFLCKQQPTARQAQEIADTLLADFLGDEVQRVELLYTRFVSLLSSKASIRTMLPLAPAGLESEGDEIFQLTTEKGKFAVKTTFQERSHEGSELSPDMIFEQDPVQLLTAILPLYFNGQLLRTLQESVAAELAARMSAMSSASDNAKSLTQELNLSYNRARQALITAELAEIVGGAAALEG</sequence>
<dbReference type="HAMAP" id="MF_00815">
    <property type="entry name" value="ATP_synth_gamma_bact"/>
    <property type="match status" value="1"/>
</dbReference>